<dbReference type="Proteomes" id="UP000031572">
    <property type="component" value="Unassembled WGS sequence"/>
</dbReference>
<feature type="transmembrane region" description="Helical" evidence="7">
    <location>
        <begin position="315"/>
        <end position="333"/>
    </location>
</feature>
<keyword evidence="6 7" id="KW-0472">Membrane</keyword>
<dbReference type="AlphaFoldDB" id="A0A0C2BM24"/>
<feature type="transmembrane region" description="Helical" evidence="7">
    <location>
        <begin position="12"/>
        <end position="35"/>
    </location>
</feature>
<protein>
    <submittedName>
        <fullName evidence="8">Hydrogenase</fullName>
    </submittedName>
</protein>
<name>A0A0C2BM24_9BURK</name>
<feature type="transmembrane region" description="Helical" evidence="7">
    <location>
        <begin position="170"/>
        <end position="187"/>
    </location>
</feature>
<comment type="similarity">
    <text evidence="2">Belongs to the NrfD family.</text>
</comment>
<dbReference type="PANTHER" id="PTHR30074">
    <property type="entry name" value="FORMATE DEHYDROGENASE, NITRATE-INDUCIBLE, CYTOCHROME B556 FDN SUBUNIT"/>
    <property type="match status" value="1"/>
</dbReference>
<feature type="transmembrane region" description="Helical" evidence="7">
    <location>
        <begin position="207"/>
        <end position="230"/>
    </location>
</feature>
<evidence type="ECO:0000256" key="6">
    <source>
        <dbReference type="ARBA" id="ARBA00023136"/>
    </source>
</evidence>
<dbReference type="OrthoDB" id="104998at2"/>
<evidence type="ECO:0000256" key="2">
    <source>
        <dbReference type="ARBA" id="ARBA00008929"/>
    </source>
</evidence>
<feature type="transmembrane region" description="Helical" evidence="7">
    <location>
        <begin position="134"/>
        <end position="158"/>
    </location>
</feature>
<organism evidence="8 9">
    <name type="scientific">Noviherbaspirillum autotrophicum</name>
    <dbReference type="NCBI Taxonomy" id="709839"/>
    <lineage>
        <taxon>Bacteria</taxon>
        <taxon>Pseudomonadati</taxon>
        <taxon>Pseudomonadota</taxon>
        <taxon>Betaproteobacteria</taxon>
        <taxon>Burkholderiales</taxon>
        <taxon>Oxalobacteraceae</taxon>
        <taxon>Noviherbaspirillum</taxon>
    </lineage>
</organism>
<evidence type="ECO:0000256" key="3">
    <source>
        <dbReference type="ARBA" id="ARBA00022475"/>
    </source>
</evidence>
<dbReference type="RefSeq" id="WP_040039864.1">
    <property type="nucleotide sequence ID" value="NZ_JWJG01000028.1"/>
</dbReference>
<keyword evidence="5 7" id="KW-1133">Transmembrane helix</keyword>
<accession>A0A0C2BM24</accession>
<evidence type="ECO:0000256" key="7">
    <source>
        <dbReference type="SAM" id="Phobius"/>
    </source>
</evidence>
<comment type="subcellular location">
    <subcellularLocation>
        <location evidence="1">Cell membrane</location>
        <topology evidence="1">Multi-pass membrane protein</topology>
    </subcellularLocation>
</comment>
<sequence length="383" mass="42188">MSNAHHAPAAPLGGPLVTPTTITLAIFVAIAVAILGVRFVYGMGAVSNLSDGQTWGIWVVYDVMIGSALACGGYVMALLVYIFNRGEYHPMVRPALLASLFGYTLAGMSAAIDLGRYWNFWHVFWPGYAQVNSVMLEVALCVSAYILVMWIEFAPAIFEKFGFRVAQRKLNKVLFFFIALGIVLPTMHQSSLGSMLIVMGNHVHPLWQTTLIPLLFLMTAVTTGFSVVIFESCLASSGFKLQLEMHLLTKLARLMVWTVAAYLVVRVADLALRGALGQLLRPELTAVMCWLELAAFVAPLILLRNEEARHQPAQLFLAAFSLMTGAFLLRINAYLVGYNSGSDWSYFPSVPEIMVTIGIIAMEVLGYIVLVRYLPILPKEETV</sequence>
<keyword evidence="4 7" id="KW-0812">Transmembrane</keyword>
<feature type="transmembrane region" description="Helical" evidence="7">
    <location>
        <begin position="353"/>
        <end position="374"/>
    </location>
</feature>
<dbReference type="NCBIfam" id="NF008133">
    <property type="entry name" value="PRK10881.1"/>
    <property type="match status" value="1"/>
</dbReference>
<evidence type="ECO:0000256" key="1">
    <source>
        <dbReference type="ARBA" id="ARBA00004651"/>
    </source>
</evidence>
<feature type="transmembrane region" description="Helical" evidence="7">
    <location>
        <begin position="251"/>
        <end position="272"/>
    </location>
</feature>
<proteinExistence type="inferred from homology"/>
<dbReference type="PANTHER" id="PTHR30074:SF4">
    <property type="entry name" value="NI_FE-HYDROGENASE 2 B-TYPE CYTOCHROME SUBUNIT-RELATED"/>
    <property type="match status" value="1"/>
</dbReference>
<dbReference type="InterPro" id="IPR005614">
    <property type="entry name" value="NrfD-like"/>
</dbReference>
<evidence type="ECO:0000313" key="8">
    <source>
        <dbReference type="EMBL" id="KIF81039.1"/>
    </source>
</evidence>
<dbReference type="GO" id="GO:0009061">
    <property type="term" value="P:anaerobic respiration"/>
    <property type="evidence" value="ECO:0007669"/>
    <property type="project" value="TreeGrafter"/>
</dbReference>
<gene>
    <name evidence="8" type="ORF">TSA66_09795</name>
</gene>
<dbReference type="InterPro" id="IPR051817">
    <property type="entry name" value="FDH_cytochrome_b556_subunit"/>
</dbReference>
<dbReference type="STRING" id="709839.TSA66_09795"/>
<keyword evidence="3" id="KW-1003">Cell membrane</keyword>
<evidence type="ECO:0000256" key="5">
    <source>
        <dbReference type="ARBA" id="ARBA00022989"/>
    </source>
</evidence>
<dbReference type="GO" id="GO:0005886">
    <property type="term" value="C:plasma membrane"/>
    <property type="evidence" value="ECO:0007669"/>
    <property type="project" value="UniProtKB-SubCell"/>
</dbReference>
<reference evidence="8 9" key="1">
    <citation type="submission" date="2014-12" db="EMBL/GenBank/DDBJ databases">
        <title>Denitrispirillum autotrophicum gen. nov., sp. nov., Denitrifying, Facultatively Autotrophic Bacteria Isolated from Rice Paddy Soil.</title>
        <authorList>
            <person name="Ishii S."/>
            <person name="Ashida N."/>
            <person name="Ohno H."/>
            <person name="Otsuka S."/>
            <person name="Yokota A."/>
            <person name="Senoo K."/>
        </authorList>
    </citation>
    <scope>NUCLEOTIDE SEQUENCE [LARGE SCALE GENOMIC DNA]</scope>
    <source>
        <strain evidence="8 9">TSA66</strain>
    </source>
</reference>
<evidence type="ECO:0000256" key="4">
    <source>
        <dbReference type="ARBA" id="ARBA00022692"/>
    </source>
</evidence>
<dbReference type="EMBL" id="JWJG01000028">
    <property type="protein sequence ID" value="KIF81039.1"/>
    <property type="molecule type" value="Genomic_DNA"/>
</dbReference>
<evidence type="ECO:0000313" key="9">
    <source>
        <dbReference type="Proteomes" id="UP000031572"/>
    </source>
</evidence>
<feature type="transmembrane region" description="Helical" evidence="7">
    <location>
        <begin position="284"/>
        <end position="303"/>
    </location>
</feature>
<comment type="caution">
    <text evidence="8">The sequence shown here is derived from an EMBL/GenBank/DDBJ whole genome shotgun (WGS) entry which is preliminary data.</text>
</comment>
<dbReference type="Pfam" id="PF03916">
    <property type="entry name" value="NrfD"/>
    <property type="match status" value="1"/>
</dbReference>
<feature type="transmembrane region" description="Helical" evidence="7">
    <location>
        <begin position="95"/>
        <end position="114"/>
    </location>
</feature>
<keyword evidence="9" id="KW-1185">Reference proteome</keyword>
<feature type="transmembrane region" description="Helical" evidence="7">
    <location>
        <begin position="55"/>
        <end position="83"/>
    </location>
</feature>